<comment type="subcellular location">
    <subcellularLocation>
        <location evidence="1">Cell envelope</location>
    </subcellularLocation>
    <subcellularLocation>
        <location evidence="2">Secreted</location>
    </subcellularLocation>
</comment>
<evidence type="ECO:0000256" key="7">
    <source>
        <dbReference type="ARBA" id="ARBA00049204"/>
    </source>
</evidence>
<keyword evidence="5" id="KW-0964">Secreted</keyword>
<dbReference type="EMBL" id="JAIZPD010000014">
    <property type="protein sequence ID" value="KAH0958945.1"/>
    <property type="molecule type" value="Genomic_DNA"/>
</dbReference>
<dbReference type="Pfam" id="PF00080">
    <property type="entry name" value="Sod_Cu"/>
    <property type="match status" value="1"/>
</dbReference>
<dbReference type="GO" id="GO:0004784">
    <property type="term" value="F:superoxide dismutase activity"/>
    <property type="evidence" value="ECO:0007669"/>
    <property type="project" value="UniProtKB-EC"/>
</dbReference>
<name>A0A9P8MPK2_9HYPO</name>
<evidence type="ECO:0000256" key="4">
    <source>
        <dbReference type="ARBA" id="ARBA00012682"/>
    </source>
</evidence>
<accession>A0A9P8MPK2</accession>
<dbReference type="SUPFAM" id="SSF49329">
    <property type="entry name" value="Cu,Zn superoxide dismutase-like"/>
    <property type="match status" value="1"/>
</dbReference>
<organism evidence="11 12">
    <name type="scientific">Hirsutella rhossiliensis</name>
    <dbReference type="NCBI Taxonomy" id="111463"/>
    <lineage>
        <taxon>Eukaryota</taxon>
        <taxon>Fungi</taxon>
        <taxon>Dikarya</taxon>
        <taxon>Ascomycota</taxon>
        <taxon>Pezizomycotina</taxon>
        <taxon>Sordariomycetes</taxon>
        <taxon>Hypocreomycetidae</taxon>
        <taxon>Hypocreales</taxon>
        <taxon>Ophiocordycipitaceae</taxon>
        <taxon>Hirsutella</taxon>
    </lineage>
</organism>
<evidence type="ECO:0000256" key="1">
    <source>
        <dbReference type="ARBA" id="ARBA00004196"/>
    </source>
</evidence>
<dbReference type="GO" id="GO:0046872">
    <property type="term" value="F:metal ion binding"/>
    <property type="evidence" value="ECO:0007669"/>
    <property type="project" value="InterPro"/>
</dbReference>
<evidence type="ECO:0000259" key="10">
    <source>
        <dbReference type="Pfam" id="PF00080"/>
    </source>
</evidence>
<evidence type="ECO:0000313" key="12">
    <source>
        <dbReference type="Proteomes" id="UP000824596"/>
    </source>
</evidence>
<dbReference type="InterPro" id="IPR001424">
    <property type="entry name" value="SOD_Cu_Zn_dom"/>
</dbReference>
<sequence length="211" mass="22227">MHAAALISVTFSAALVVAQGTQDAPQTSGNPTGVVFEAALPAEAFSGKDALNGNIKGSIRAEAPPDGVGVKFTVHFENLPKEGGPFAYHLHAAPVSQDGNCTNTMGHLDPFGRGEQPPCDGSAPQTCQVGDLAGKHGKVTQDPFDAEYVDPFASLKEDDQAFFGSRSFVVHFGNTTRITCANFAKKDAPVSEDSDNTTSDTESMARLRRRS</sequence>
<dbReference type="PANTHER" id="PTHR20910">
    <property type="entry name" value="AGAP001623-PA"/>
    <property type="match status" value="1"/>
</dbReference>
<proteinExistence type="inferred from homology"/>
<dbReference type="EC" id="1.15.1.1" evidence="4"/>
<dbReference type="Gene3D" id="2.60.40.200">
    <property type="entry name" value="Superoxide dismutase, copper/zinc binding domain"/>
    <property type="match status" value="1"/>
</dbReference>
<evidence type="ECO:0000313" key="11">
    <source>
        <dbReference type="EMBL" id="KAH0958945.1"/>
    </source>
</evidence>
<evidence type="ECO:0000256" key="6">
    <source>
        <dbReference type="ARBA" id="ARBA00022862"/>
    </source>
</evidence>
<dbReference type="InterPro" id="IPR053257">
    <property type="entry name" value="Cu-only_SOD"/>
</dbReference>
<comment type="catalytic activity">
    <reaction evidence="7">
        <text>2 superoxide + 2 H(+) = H2O2 + O2</text>
        <dbReference type="Rhea" id="RHEA:20696"/>
        <dbReference type="ChEBI" id="CHEBI:15378"/>
        <dbReference type="ChEBI" id="CHEBI:15379"/>
        <dbReference type="ChEBI" id="CHEBI:16240"/>
        <dbReference type="ChEBI" id="CHEBI:18421"/>
        <dbReference type="EC" id="1.15.1.1"/>
    </reaction>
</comment>
<dbReference type="FunFam" id="2.60.40.200:FF:000007">
    <property type="entry name" value="Cell surface Cu-only superoxide dismutase 5"/>
    <property type="match status" value="1"/>
</dbReference>
<protein>
    <recommendedName>
        <fullName evidence="4">superoxide dismutase</fullName>
        <ecNumber evidence="4">1.15.1.1</ecNumber>
    </recommendedName>
</protein>
<comment type="caution">
    <text evidence="11">The sequence shown here is derived from an EMBL/GenBank/DDBJ whole genome shotgun (WGS) entry which is preliminary data.</text>
</comment>
<dbReference type="PANTHER" id="PTHR20910:SF1">
    <property type="entry name" value="SUPEROXIDE DISMUTASE COPPER_ZINC BINDING DOMAIN-CONTAINING PROTEIN"/>
    <property type="match status" value="1"/>
</dbReference>
<feature type="domain" description="Superoxide dismutase copper/zinc binding" evidence="10">
    <location>
        <begin position="56"/>
        <end position="173"/>
    </location>
</feature>
<dbReference type="RefSeq" id="XP_044716458.1">
    <property type="nucleotide sequence ID" value="XM_044868461.1"/>
</dbReference>
<feature type="chain" id="PRO_5040358406" description="superoxide dismutase" evidence="9">
    <location>
        <begin position="21"/>
        <end position="211"/>
    </location>
</feature>
<gene>
    <name evidence="11" type="ORF">HRG_09990</name>
</gene>
<evidence type="ECO:0000256" key="9">
    <source>
        <dbReference type="SAM" id="SignalP"/>
    </source>
</evidence>
<dbReference type="InterPro" id="IPR036423">
    <property type="entry name" value="SOD-like_Cu/Zn_dom_sf"/>
</dbReference>
<feature type="region of interest" description="Disordered" evidence="8">
    <location>
        <begin position="186"/>
        <end position="211"/>
    </location>
</feature>
<dbReference type="AlphaFoldDB" id="A0A9P8MPK2"/>
<dbReference type="Proteomes" id="UP000824596">
    <property type="component" value="Unassembled WGS sequence"/>
</dbReference>
<keyword evidence="9" id="KW-0732">Signal</keyword>
<evidence type="ECO:0000256" key="3">
    <source>
        <dbReference type="ARBA" id="ARBA00010457"/>
    </source>
</evidence>
<feature type="signal peptide" evidence="9">
    <location>
        <begin position="1"/>
        <end position="20"/>
    </location>
</feature>
<evidence type="ECO:0000256" key="5">
    <source>
        <dbReference type="ARBA" id="ARBA00022525"/>
    </source>
</evidence>
<evidence type="ECO:0000256" key="8">
    <source>
        <dbReference type="SAM" id="MobiDB-lite"/>
    </source>
</evidence>
<evidence type="ECO:0000256" key="2">
    <source>
        <dbReference type="ARBA" id="ARBA00004613"/>
    </source>
</evidence>
<dbReference type="OrthoDB" id="159229at2759"/>
<keyword evidence="12" id="KW-1185">Reference proteome</keyword>
<dbReference type="GeneID" id="68359119"/>
<reference evidence="11" key="1">
    <citation type="submission" date="2021-09" db="EMBL/GenBank/DDBJ databases">
        <title>A high-quality genome of the endoparasitic fungus Hirsutella rhossiliensis with a comparison of Hirsutella genomes reveals transposable elements contributing to genome size variation.</title>
        <authorList>
            <person name="Lin R."/>
            <person name="Jiao Y."/>
            <person name="Sun X."/>
            <person name="Ling J."/>
            <person name="Xie B."/>
            <person name="Cheng X."/>
        </authorList>
    </citation>
    <scope>NUCLEOTIDE SEQUENCE</scope>
    <source>
        <strain evidence="11">HR02</strain>
    </source>
</reference>
<comment type="similarity">
    <text evidence="3">Belongs to the Cu-Zn superoxide dismutase family.</text>
</comment>
<keyword evidence="6" id="KW-0049">Antioxidant</keyword>
<dbReference type="GO" id="GO:0005576">
    <property type="term" value="C:extracellular region"/>
    <property type="evidence" value="ECO:0007669"/>
    <property type="project" value="UniProtKB-SubCell"/>
</dbReference>